<reference evidence="1 2" key="1">
    <citation type="submission" date="2018-04" db="EMBL/GenBank/DDBJ databases">
        <title>Genomic Encyclopedia of Archaeal and Bacterial Type Strains, Phase II (KMG-II): from individual species to whole genera.</title>
        <authorList>
            <person name="Goeker M."/>
        </authorList>
    </citation>
    <scope>NUCLEOTIDE SEQUENCE [LARGE SCALE GENOMIC DNA]</scope>
    <source>
        <strain evidence="1 2">DSM 18806</strain>
    </source>
</reference>
<evidence type="ECO:0000313" key="2">
    <source>
        <dbReference type="Proteomes" id="UP000244161"/>
    </source>
</evidence>
<accession>A0A2T5INX6</accession>
<organism evidence="1 2">
    <name type="scientific">Trichococcus patagoniensis</name>
    <dbReference type="NCBI Taxonomy" id="382641"/>
    <lineage>
        <taxon>Bacteria</taxon>
        <taxon>Bacillati</taxon>
        <taxon>Bacillota</taxon>
        <taxon>Bacilli</taxon>
        <taxon>Lactobacillales</taxon>
        <taxon>Carnobacteriaceae</taxon>
        <taxon>Trichococcus</taxon>
    </lineage>
</organism>
<name>A0A2T5INX6_9LACT</name>
<evidence type="ECO:0000313" key="1">
    <source>
        <dbReference type="EMBL" id="PTQ85526.1"/>
    </source>
</evidence>
<dbReference type="AlphaFoldDB" id="A0A2T5INX6"/>
<protein>
    <submittedName>
        <fullName evidence="1">Uncharacterized protein</fullName>
    </submittedName>
</protein>
<sequence length="36" mass="4277">MEADGHSISAEAYRLQIRLTLLYLVYNYYNKIINLN</sequence>
<comment type="caution">
    <text evidence="1">The sequence shown here is derived from an EMBL/GenBank/DDBJ whole genome shotgun (WGS) entry which is preliminary data.</text>
</comment>
<gene>
    <name evidence="1" type="ORF">C8U37_104165</name>
</gene>
<dbReference type="EMBL" id="QAOM01000004">
    <property type="protein sequence ID" value="PTQ85526.1"/>
    <property type="molecule type" value="Genomic_DNA"/>
</dbReference>
<dbReference type="Proteomes" id="UP000244161">
    <property type="component" value="Unassembled WGS sequence"/>
</dbReference>
<keyword evidence="2" id="KW-1185">Reference proteome</keyword>
<proteinExistence type="predicted"/>